<evidence type="ECO:0000256" key="7">
    <source>
        <dbReference type="ARBA" id="ARBA00022771"/>
    </source>
</evidence>
<dbReference type="GO" id="GO:0033503">
    <property type="term" value="C:HULC complex"/>
    <property type="evidence" value="ECO:0007669"/>
    <property type="project" value="TreeGrafter"/>
</dbReference>
<comment type="catalytic activity">
    <reaction evidence="1 14">
        <text>S-ubiquitinyl-[E2 ubiquitin-conjugating enzyme]-L-cysteine + [acceptor protein]-L-lysine = [E2 ubiquitin-conjugating enzyme]-L-cysteine + N(6)-ubiquitinyl-[acceptor protein]-L-lysine.</text>
        <dbReference type="EC" id="2.3.2.27"/>
    </reaction>
</comment>
<accession>A0A1V9Y9P4</accession>
<evidence type="ECO:0000313" key="19">
    <source>
        <dbReference type="Proteomes" id="UP000243579"/>
    </source>
</evidence>
<dbReference type="PROSITE" id="PS50089">
    <property type="entry name" value="ZF_RING_2"/>
    <property type="match status" value="1"/>
</dbReference>
<dbReference type="GO" id="GO:0016567">
    <property type="term" value="P:protein ubiquitination"/>
    <property type="evidence" value="ECO:0007669"/>
    <property type="project" value="UniProtKB-UniRule"/>
</dbReference>
<evidence type="ECO:0000256" key="16">
    <source>
        <dbReference type="SAM" id="MobiDB-lite"/>
    </source>
</evidence>
<dbReference type="CDD" id="cd16499">
    <property type="entry name" value="RING-HC_Bre1-like"/>
    <property type="match status" value="1"/>
</dbReference>
<feature type="coiled-coil region" evidence="15">
    <location>
        <begin position="45"/>
        <end position="72"/>
    </location>
</feature>
<evidence type="ECO:0000256" key="10">
    <source>
        <dbReference type="ARBA" id="ARBA00022853"/>
    </source>
</evidence>
<dbReference type="EMBL" id="JNBR01002453">
    <property type="protein sequence ID" value="OQR82450.1"/>
    <property type="molecule type" value="Genomic_DNA"/>
</dbReference>
<dbReference type="PANTHER" id="PTHR23163:SF0">
    <property type="entry name" value="E3 UBIQUITIN-PROTEIN LIGASE BRE1"/>
    <property type="match status" value="1"/>
</dbReference>
<feature type="domain" description="RING-type" evidence="17">
    <location>
        <begin position="677"/>
        <end position="716"/>
    </location>
</feature>
<feature type="region of interest" description="Disordered" evidence="16">
    <location>
        <begin position="1"/>
        <end position="42"/>
    </location>
</feature>
<evidence type="ECO:0000256" key="4">
    <source>
        <dbReference type="ARBA" id="ARBA00005555"/>
    </source>
</evidence>
<evidence type="ECO:0000256" key="13">
    <source>
        <dbReference type="PROSITE-ProRule" id="PRU00175"/>
    </source>
</evidence>
<evidence type="ECO:0000256" key="8">
    <source>
        <dbReference type="ARBA" id="ARBA00022786"/>
    </source>
</evidence>
<comment type="caution">
    <text evidence="18">The sequence shown here is derived from an EMBL/GenBank/DDBJ whole genome shotgun (WGS) entry which is preliminary data.</text>
</comment>
<evidence type="ECO:0000256" key="9">
    <source>
        <dbReference type="ARBA" id="ARBA00022833"/>
    </source>
</evidence>
<keyword evidence="12 14" id="KW-0539">Nucleus</keyword>
<evidence type="ECO:0000256" key="11">
    <source>
        <dbReference type="ARBA" id="ARBA00023054"/>
    </source>
</evidence>
<comment type="subcellular location">
    <subcellularLocation>
        <location evidence="2 14">Nucleus</location>
    </subcellularLocation>
</comment>
<dbReference type="Pfam" id="PF13923">
    <property type="entry name" value="zf-C3HC4_2"/>
    <property type="match status" value="1"/>
</dbReference>
<dbReference type="AlphaFoldDB" id="A0A1V9Y9P4"/>
<feature type="coiled-coil region" evidence="15">
    <location>
        <begin position="373"/>
        <end position="443"/>
    </location>
</feature>
<evidence type="ECO:0000256" key="15">
    <source>
        <dbReference type="SAM" id="Coils"/>
    </source>
</evidence>
<dbReference type="GO" id="GO:0006325">
    <property type="term" value="P:chromatin organization"/>
    <property type="evidence" value="ECO:0007669"/>
    <property type="project" value="UniProtKB-KW"/>
</dbReference>
<dbReference type="STRING" id="1202772.A0A1V9Y9P4"/>
<keyword evidence="19" id="KW-1185">Reference proteome</keyword>
<evidence type="ECO:0000256" key="5">
    <source>
        <dbReference type="ARBA" id="ARBA00022679"/>
    </source>
</evidence>
<dbReference type="Proteomes" id="UP000243579">
    <property type="component" value="Unassembled WGS sequence"/>
</dbReference>
<dbReference type="SMART" id="SM00184">
    <property type="entry name" value="RING"/>
    <property type="match status" value="1"/>
</dbReference>
<organism evidence="18 19">
    <name type="scientific">Achlya hypogyna</name>
    <name type="common">Oomycete</name>
    <name type="synonym">Protoachlya hypogyna</name>
    <dbReference type="NCBI Taxonomy" id="1202772"/>
    <lineage>
        <taxon>Eukaryota</taxon>
        <taxon>Sar</taxon>
        <taxon>Stramenopiles</taxon>
        <taxon>Oomycota</taxon>
        <taxon>Saprolegniomycetes</taxon>
        <taxon>Saprolegniales</taxon>
        <taxon>Achlyaceae</taxon>
        <taxon>Achlya</taxon>
    </lineage>
</organism>
<feature type="coiled-coil region" evidence="15">
    <location>
        <begin position="498"/>
        <end position="584"/>
    </location>
</feature>
<dbReference type="PROSITE" id="PS00518">
    <property type="entry name" value="ZF_RING_1"/>
    <property type="match status" value="1"/>
</dbReference>
<dbReference type="GO" id="GO:0005634">
    <property type="term" value="C:nucleus"/>
    <property type="evidence" value="ECO:0007669"/>
    <property type="project" value="UniProtKB-SubCell"/>
</dbReference>
<dbReference type="GO" id="GO:0008270">
    <property type="term" value="F:zinc ion binding"/>
    <property type="evidence" value="ECO:0007669"/>
    <property type="project" value="UniProtKB-KW"/>
</dbReference>
<evidence type="ECO:0000256" key="1">
    <source>
        <dbReference type="ARBA" id="ARBA00000900"/>
    </source>
</evidence>
<keyword evidence="6 14" id="KW-0479">Metal-binding</keyword>
<keyword evidence="9 14" id="KW-0862">Zinc</keyword>
<feature type="compositionally biased region" description="Basic and acidic residues" evidence="16">
    <location>
        <begin position="1"/>
        <end position="10"/>
    </location>
</feature>
<dbReference type="EC" id="2.3.2.27" evidence="14"/>
<evidence type="ECO:0000313" key="18">
    <source>
        <dbReference type="EMBL" id="OQR82450.1"/>
    </source>
</evidence>
<dbReference type="InterPro" id="IPR017907">
    <property type="entry name" value="Znf_RING_CS"/>
</dbReference>
<comment type="similarity">
    <text evidence="4 14">Belongs to the BRE1 family.</text>
</comment>
<dbReference type="OrthoDB" id="10266039at2759"/>
<gene>
    <name evidence="18" type="ORF">ACHHYP_16032</name>
</gene>
<keyword evidence="11 14" id="KW-0175">Coiled coil</keyword>
<dbReference type="UniPathway" id="UPA00143"/>
<keyword evidence="5 14" id="KW-0808">Transferase</keyword>
<proteinExistence type="inferred from homology"/>
<keyword evidence="10 14" id="KW-0156">Chromatin regulator</keyword>
<dbReference type="Gene3D" id="3.30.40.10">
    <property type="entry name" value="Zinc/RING finger domain, C3HC4 (zinc finger)"/>
    <property type="match status" value="1"/>
</dbReference>
<comment type="pathway">
    <text evidence="3 14">Protein modification; protein ubiquitination.</text>
</comment>
<dbReference type="InterPro" id="IPR013083">
    <property type="entry name" value="Znf_RING/FYVE/PHD"/>
</dbReference>
<dbReference type="SUPFAM" id="SSF57850">
    <property type="entry name" value="RING/U-box"/>
    <property type="match status" value="1"/>
</dbReference>
<name>A0A1V9Y9P4_ACHHY</name>
<evidence type="ECO:0000256" key="6">
    <source>
        <dbReference type="ARBA" id="ARBA00022723"/>
    </source>
</evidence>
<feature type="coiled-coil region" evidence="15">
    <location>
        <begin position="193"/>
        <end position="287"/>
    </location>
</feature>
<dbReference type="GO" id="GO:0061630">
    <property type="term" value="F:ubiquitin protein ligase activity"/>
    <property type="evidence" value="ECO:0007669"/>
    <property type="project" value="UniProtKB-EC"/>
</dbReference>
<protein>
    <recommendedName>
        <fullName evidence="14">E3 ubiquitin protein ligase</fullName>
        <ecNumber evidence="14">2.3.2.27</ecNumber>
    </recommendedName>
</protein>
<evidence type="ECO:0000256" key="2">
    <source>
        <dbReference type="ARBA" id="ARBA00004123"/>
    </source>
</evidence>
<keyword evidence="7 13" id="KW-0863">Zinc-finger</keyword>
<evidence type="ECO:0000256" key="3">
    <source>
        <dbReference type="ARBA" id="ARBA00004906"/>
    </source>
</evidence>
<sequence length="730" mass="82141">MDQGRKRGAADDEGGSPTAAGKRSKRDVPEEKASGCGEEEVVETDKQLRNRNEALRNTLEEKNRRIAFLETKCSELFVHRHALDTRMHMVLNHWSSLLSTLQTLLPDTSRDAGAAIEGISAMPVALPEGIQCDIDEWYQSGTEPTSPELPAETALDNNLRDECDYVKGFVSRLLSTMTCEGAKVEETEALSRAIDAKNEAERATNSCKELLAAYKQQLHDVKRDLSRKELERHQACRDLDRLKQLVPAGALDEAKAEAAKPETPADSKATLEKLEKLQNEVRRATAAETVMKHSIASLKTLHEEQLTRVTNDHGLLKEEYHKFKLKCKDMETHIHEKWKKKLAKYQADGQRVRAKMDELTVKNAELRSRLTTYSAYKDQMAEYKLMIASYERQVAGLKEQLKGTEKYRQYVIDAKEALASATITTLQGQLAALQASHEALQKDIANGDLAETSAREQAARDALVAVEAKLLDTESALDTVGRQLELRKEAMVNHEVELNAIVLEVDVVNREAEAMREQMKKTLTKLREKESAMAKLAQATAKLEQANAFSFDELAGVRLQVAALQGLQKQHKALEQGFNDVMKQKEDELLSLQMHVAEVLKLKDDLEKDKLRAVRELEFVKLTAAQPKPDKPATPPPCEHCHEAATKAKEARAAGPTPEMTELERYELNDLRKKMRCSVCQDHLKEVIVAKCMHMFCKECMDSNLKARNRKCPTCKKMFGQDDVKGVYWS</sequence>
<evidence type="ECO:0000256" key="12">
    <source>
        <dbReference type="ARBA" id="ARBA00023242"/>
    </source>
</evidence>
<reference evidence="18 19" key="1">
    <citation type="journal article" date="2014" name="Genome Biol. Evol.">
        <title>The secreted proteins of Achlya hypogyna and Thraustotheca clavata identify the ancestral oomycete secretome and reveal gene acquisitions by horizontal gene transfer.</title>
        <authorList>
            <person name="Misner I."/>
            <person name="Blouin N."/>
            <person name="Leonard G."/>
            <person name="Richards T.A."/>
            <person name="Lane C.E."/>
        </authorList>
    </citation>
    <scope>NUCLEOTIDE SEQUENCE [LARGE SCALE GENOMIC DNA]</scope>
    <source>
        <strain evidence="18 19">ATCC 48635</strain>
    </source>
</reference>
<evidence type="ECO:0000259" key="17">
    <source>
        <dbReference type="PROSITE" id="PS50089"/>
    </source>
</evidence>
<dbReference type="PANTHER" id="PTHR23163">
    <property type="entry name" value="RING FINGER PROTEIN-RELATED"/>
    <property type="match status" value="1"/>
</dbReference>
<dbReference type="InterPro" id="IPR001841">
    <property type="entry name" value="Znf_RING"/>
</dbReference>
<keyword evidence="8 14" id="KW-0833">Ubl conjugation pathway</keyword>
<evidence type="ECO:0000256" key="14">
    <source>
        <dbReference type="RuleBase" id="RU365038"/>
    </source>
</evidence>
<dbReference type="InterPro" id="IPR013956">
    <property type="entry name" value="E3_ubiquit_lig_Bre1"/>
</dbReference>